<dbReference type="PROSITE" id="PS01076">
    <property type="entry name" value="ACETATE_KINASE_2"/>
    <property type="match status" value="1"/>
</dbReference>
<gene>
    <name evidence="9" type="primary">buk</name>
    <name evidence="11" type="ORF">FC24_GL001718</name>
</gene>
<dbReference type="InterPro" id="IPR011245">
    <property type="entry name" value="Butyrate_kin"/>
</dbReference>
<evidence type="ECO:0000313" key="11">
    <source>
        <dbReference type="EMBL" id="KRM99886.1"/>
    </source>
</evidence>
<dbReference type="PANTHER" id="PTHR21060">
    <property type="entry name" value="ACETATE KINASE"/>
    <property type="match status" value="1"/>
</dbReference>
<dbReference type="SUPFAM" id="SSF53067">
    <property type="entry name" value="Actin-like ATPase domain"/>
    <property type="match status" value="2"/>
</dbReference>
<evidence type="ECO:0000256" key="4">
    <source>
        <dbReference type="ARBA" id="ARBA00022679"/>
    </source>
</evidence>
<dbReference type="PIRSF" id="PIRSF036458">
    <property type="entry name" value="Butyrate_kin"/>
    <property type="match status" value="1"/>
</dbReference>
<organism evidence="11 12">
    <name type="scientific">Loigolactobacillus rennini DSM 20253</name>
    <dbReference type="NCBI Taxonomy" id="1423796"/>
    <lineage>
        <taxon>Bacteria</taxon>
        <taxon>Bacillati</taxon>
        <taxon>Bacillota</taxon>
        <taxon>Bacilli</taxon>
        <taxon>Lactobacillales</taxon>
        <taxon>Lactobacillaceae</taxon>
        <taxon>Loigolactobacillus</taxon>
    </lineage>
</organism>
<dbReference type="EMBL" id="AYYI01000005">
    <property type="protein sequence ID" value="KRM99886.1"/>
    <property type="molecule type" value="Genomic_DNA"/>
</dbReference>
<dbReference type="InterPro" id="IPR000890">
    <property type="entry name" value="Aliphatic_acid_kin_short-chain"/>
</dbReference>
<evidence type="ECO:0000256" key="1">
    <source>
        <dbReference type="ARBA" id="ARBA00004496"/>
    </source>
</evidence>
<dbReference type="NCBIfam" id="TIGR02707">
    <property type="entry name" value="butyr_kinase"/>
    <property type="match status" value="1"/>
</dbReference>
<evidence type="ECO:0000256" key="8">
    <source>
        <dbReference type="ARBA" id="ARBA00048596"/>
    </source>
</evidence>
<accession>A0A0R2D708</accession>
<dbReference type="AlphaFoldDB" id="A0A0R2D708"/>
<dbReference type="PRINTS" id="PR00471">
    <property type="entry name" value="ACETATEKNASE"/>
</dbReference>
<dbReference type="Proteomes" id="UP000051638">
    <property type="component" value="Unassembled WGS sequence"/>
</dbReference>
<evidence type="ECO:0000256" key="10">
    <source>
        <dbReference type="RuleBase" id="RU003835"/>
    </source>
</evidence>
<dbReference type="Gene3D" id="3.30.420.40">
    <property type="match status" value="2"/>
</dbReference>
<dbReference type="NCBIfam" id="NF002834">
    <property type="entry name" value="PRK03011.1-5"/>
    <property type="match status" value="1"/>
</dbReference>
<protein>
    <recommendedName>
        <fullName evidence="9">Probable butyrate kinase</fullName>
        <shortName evidence="9">BK</shortName>
        <ecNumber evidence="9">2.7.2.7</ecNumber>
    </recommendedName>
    <alternativeName>
        <fullName evidence="9">Branched-chain carboxylic acid kinase</fullName>
    </alternativeName>
</protein>
<dbReference type="EC" id="2.7.2.7" evidence="9"/>
<keyword evidence="3 9" id="KW-0963">Cytoplasm</keyword>
<keyword evidence="12" id="KW-1185">Reference proteome</keyword>
<dbReference type="STRING" id="1423796.FC24_GL001718"/>
<dbReference type="PANTHER" id="PTHR21060:SF3">
    <property type="entry name" value="BUTYRATE KINASE 2-RELATED"/>
    <property type="match status" value="1"/>
</dbReference>
<dbReference type="GO" id="GO:0005524">
    <property type="term" value="F:ATP binding"/>
    <property type="evidence" value="ECO:0007669"/>
    <property type="project" value="UniProtKB-KW"/>
</dbReference>
<evidence type="ECO:0000256" key="9">
    <source>
        <dbReference type="HAMAP-Rule" id="MF_00542"/>
    </source>
</evidence>
<comment type="subcellular location">
    <subcellularLocation>
        <location evidence="1 9">Cytoplasm</location>
    </subcellularLocation>
</comment>
<dbReference type="GO" id="GO:0047761">
    <property type="term" value="F:butyrate kinase activity"/>
    <property type="evidence" value="ECO:0007669"/>
    <property type="project" value="UniProtKB-UniRule"/>
</dbReference>
<reference evidence="11 12" key="1">
    <citation type="journal article" date="2015" name="Genome Announc.">
        <title>Expanding the biotechnology potential of lactobacilli through comparative genomics of 213 strains and associated genera.</title>
        <authorList>
            <person name="Sun Z."/>
            <person name="Harris H.M."/>
            <person name="McCann A."/>
            <person name="Guo C."/>
            <person name="Argimon S."/>
            <person name="Zhang W."/>
            <person name="Yang X."/>
            <person name="Jeffery I.B."/>
            <person name="Cooney J.C."/>
            <person name="Kagawa T.F."/>
            <person name="Liu W."/>
            <person name="Song Y."/>
            <person name="Salvetti E."/>
            <person name="Wrobel A."/>
            <person name="Rasinkangas P."/>
            <person name="Parkhill J."/>
            <person name="Rea M.C."/>
            <person name="O'Sullivan O."/>
            <person name="Ritari J."/>
            <person name="Douillard F.P."/>
            <person name="Paul Ross R."/>
            <person name="Yang R."/>
            <person name="Briner A.E."/>
            <person name="Felis G.E."/>
            <person name="de Vos W.M."/>
            <person name="Barrangou R."/>
            <person name="Klaenhammer T.R."/>
            <person name="Caufield P.W."/>
            <person name="Cui Y."/>
            <person name="Zhang H."/>
            <person name="O'Toole P.W."/>
        </authorList>
    </citation>
    <scope>NUCLEOTIDE SEQUENCE [LARGE SCALE GENOMIC DNA]</scope>
    <source>
        <strain evidence="11 12">DSM 20253</strain>
    </source>
</reference>
<dbReference type="RefSeq" id="WP_057872955.1">
    <property type="nucleotide sequence ID" value="NZ_AYYI01000005.1"/>
</dbReference>
<evidence type="ECO:0000256" key="5">
    <source>
        <dbReference type="ARBA" id="ARBA00022741"/>
    </source>
</evidence>
<comment type="caution">
    <text evidence="11">The sequence shown here is derived from an EMBL/GenBank/DDBJ whole genome shotgun (WGS) entry which is preliminary data.</text>
</comment>
<dbReference type="GO" id="GO:0005737">
    <property type="term" value="C:cytoplasm"/>
    <property type="evidence" value="ECO:0007669"/>
    <property type="project" value="UniProtKB-SubCell"/>
</dbReference>
<keyword evidence="5 9" id="KW-0547">Nucleotide-binding</keyword>
<dbReference type="HAMAP" id="MF_00542">
    <property type="entry name" value="Butyrate_kinase"/>
    <property type="match status" value="1"/>
</dbReference>
<keyword evidence="4 9" id="KW-0808">Transferase</keyword>
<proteinExistence type="inferred from homology"/>
<dbReference type="GO" id="GO:0008776">
    <property type="term" value="F:acetate kinase activity"/>
    <property type="evidence" value="ECO:0007669"/>
    <property type="project" value="TreeGrafter"/>
</dbReference>
<evidence type="ECO:0000313" key="12">
    <source>
        <dbReference type="Proteomes" id="UP000051638"/>
    </source>
</evidence>
<evidence type="ECO:0000256" key="7">
    <source>
        <dbReference type="ARBA" id="ARBA00022840"/>
    </source>
</evidence>
<evidence type="ECO:0000256" key="2">
    <source>
        <dbReference type="ARBA" id="ARBA00008748"/>
    </source>
</evidence>
<name>A0A0R2D708_9LACO</name>
<dbReference type="InterPro" id="IPR043129">
    <property type="entry name" value="ATPase_NBD"/>
</dbReference>
<keyword evidence="6 9" id="KW-0418">Kinase</keyword>
<dbReference type="PROSITE" id="PS01075">
    <property type="entry name" value="ACETATE_KINASE_1"/>
    <property type="match status" value="1"/>
</dbReference>
<dbReference type="OrthoDB" id="9771859at2"/>
<dbReference type="GO" id="GO:0006083">
    <property type="term" value="P:acetate metabolic process"/>
    <property type="evidence" value="ECO:0007669"/>
    <property type="project" value="TreeGrafter"/>
</dbReference>
<dbReference type="CDD" id="cd24011">
    <property type="entry name" value="ASKHA_NBD_BK"/>
    <property type="match status" value="1"/>
</dbReference>
<evidence type="ECO:0000256" key="3">
    <source>
        <dbReference type="ARBA" id="ARBA00022490"/>
    </source>
</evidence>
<dbReference type="PATRIC" id="fig|1423796.3.peg.1746"/>
<comment type="similarity">
    <text evidence="2 9 10">Belongs to the acetokinase family.</text>
</comment>
<keyword evidence="7 9" id="KW-0067">ATP-binding</keyword>
<sequence>MPQYVLVINPGSTSTKLGLFVGKKQVKLVTLAHTTTELAPYATILEQKDFRLQLIHQFLTQQQIALTDLMACVGRGGMMRPISSGTYVVSPAMLADLRSAKYGEHASNLGAILADAVAKKAGCQAYIVDPVVVDELTPVARLSGEPNWPRRSAFHALNQKAVARQVLAEKGIQYEQADVIVAHLGGGISIGAHQHGRVIDVNNGLDGEGPYSPTRTGHISAMALIDYIYQQQPDKEKLKRMITRQGGLSAYLHSTDVAAAVKKAEAGDQRIALILAGMVYQINKEIAAQASVLQGHVQRIILTGGLAHSQYLTQAITEQISWLAPVTVFPGEIEMQALNAGVQRVSNHETKVKDYQTEAEVLADGRTI</sequence>
<evidence type="ECO:0000256" key="6">
    <source>
        <dbReference type="ARBA" id="ARBA00022777"/>
    </source>
</evidence>
<comment type="catalytic activity">
    <reaction evidence="8 9">
        <text>butanoate + ATP = butanoyl phosphate + ADP</text>
        <dbReference type="Rhea" id="RHEA:13585"/>
        <dbReference type="ChEBI" id="CHEBI:17968"/>
        <dbReference type="ChEBI" id="CHEBI:30616"/>
        <dbReference type="ChEBI" id="CHEBI:58079"/>
        <dbReference type="ChEBI" id="CHEBI:456216"/>
        <dbReference type="EC" id="2.7.2.7"/>
    </reaction>
</comment>
<dbReference type="InterPro" id="IPR023865">
    <property type="entry name" value="Aliphatic_acid_kinase_CS"/>
</dbReference>
<dbReference type="Pfam" id="PF00871">
    <property type="entry name" value="Acetate_kinase"/>
    <property type="match status" value="1"/>
</dbReference>